<evidence type="ECO:0000256" key="1">
    <source>
        <dbReference type="SAM" id="MobiDB-lite"/>
    </source>
</evidence>
<evidence type="ECO:0000313" key="2">
    <source>
        <dbReference type="EMBL" id="PNX63169.1"/>
    </source>
</evidence>
<sequence length="91" mass="10455">MDVARILIRSSCQIVVDEFIDVKVNGEIFHLRVLEDSYGPMKILVPQQHEPELIDSDDESEEEEERGLMVAEEEEERELEGDENTLLALTP</sequence>
<feature type="region of interest" description="Disordered" evidence="1">
    <location>
        <begin position="49"/>
        <end position="91"/>
    </location>
</feature>
<reference evidence="2 3" key="1">
    <citation type="journal article" date="2014" name="Am. J. Bot.">
        <title>Genome assembly and annotation for red clover (Trifolium pratense; Fabaceae).</title>
        <authorList>
            <person name="Istvanek J."/>
            <person name="Jaros M."/>
            <person name="Krenek A."/>
            <person name="Repkova J."/>
        </authorList>
    </citation>
    <scope>NUCLEOTIDE SEQUENCE [LARGE SCALE GENOMIC DNA]</scope>
    <source>
        <strain evidence="3">cv. Tatra</strain>
        <tissue evidence="2">Young leaves</tissue>
    </source>
</reference>
<evidence type="ECO:0000313" key="3">
    <source>
        <dbReference type="Proteomes" id="UP000236291"/>
    </source>
</evidence>
<protein>
    <submittedName>
        <fullName evidence="2">Uncharacterized protein</fullName>
    </submittedName>
</protein>
<feature type="non-terminal residue" evidence="2">
    <location>
        <position position="91"/>
    </location>
</feature>
<feature type="compositionally biased region" description="Acidic residues" evidence="1">
    <location>
        <begin position="53"/>
        <end position="83"/>
    </location>
</feature>
<dbReference type="Proteomes" id="UP000236291">
    <property type="component" value="Unassembled WGS sequence"/>
</dbReference>
<name>A0A2K3KA70_TRIPR</name>
<proteinExistence type="predicted"/>
<reference evidence="2 3" key="2">
    <citation type="journal article" date="2017" name="Front. Plant Sci.">
        <title>Gene Classification and Mining of Molecular Markers Useful in Red Clover (Trifolium pratense) Breeding.</title>
        <authorList>
            <person name="Istvanek J."/>
            <person name="Dluhosova J."/>
            <person name="Dluhos P."/>
            <person name="Patkova L."/>
            <person name="Nedelnik J."/>
            <person name="Repkova J."/>
        </authorList>
    </citation>
    <scope>NUCLEOTIDE SEQUENCE [LARGE SCALE GENOMIC DNA]</scope>
    <source>
        <strain evidence="3">cv. Tatra</strain>
        <tissue evidence="2">Young leaves</tissue>
    </source>
</reference>
<accession>A0A2K3KA70</accession>
<organism evidence="2 3">
    <name type="scientific">Trifolium pratense</name>
    <name type="common">Red clover</name>
    <dbReference type="NCBI Taxonomy" id="57577"/>
    <lineage>
        <taxon>Eukaryota</taxon>
        <taxon>Viridiplantae</taxon>
        <taxon>Streptophyta</taxon>
        <taxon>Embryophyta</taxon>
        <taxon>Tracheophyta</taxon>
        <taxon>Spermatophyta</taxon>
        <taxon>Magnoliopsida</taxon>
        <taxon>eudicotyledons</taxon>
        <taxon>Gunneridae</taxon>
        <taxon>Pentapetalae</taxon>
        <taxon>rosids</taxon>
        <taxon>fabids</taxon>
        <taxon>Fabales</taxon>
        <taxon>Fabaceae</taxon>
        <taxon>Papilionoideae</taxon>
        <taxon>50 kb inversion clade</taxon>
        <taxon>NPAAA clade</taxon>
        <taxon>Hologalegina</taxon>
        <taxon>IRL clade</taxon>
        <taxon>Trifolieae</taxon>
        <taxon>Trifolium</taxon>
    </lineage>
</organism>
<dbReference type="EMBL" id="ASHM01153065">
    <property type="protein sequence ID" value="PNX63169.1"/>
    <property type="molecule type" value="Genomic_DNA"/>
</dbReference>
<gene>
    <name evidence="2" type="ORF">L195_g061494</name>
</gene>
<dbReference type="AlphaFoldDB" id="A0A2K3KA70"/>
<comment type="caution">
    <text evidence="2">The sequence shown here is derived from an EMBL/GenBank/DDBJ whole genome shotgun (WGS) entry which is preliminary data.</text>
</comment>